<proteinExistence type="predicted"/>
<keyword evidence="9" id="KW-1185">Reference proteome</keyword>
<reference evidence="8" key="3">
    <citation type="submission" date="2018-08" db="UniProtKB">
        <authorList>
            <consortium name="EnsemblPlants"/>
        </authorList>
    </citation>
    <scope>IDENTIFICATION</scope>
    <source>
        <strain evidence="8">cv. Bd21</strain>
    </source>
</reference>
<dbReference type="GO" id="GO:0008270">
    <property type="term" value="F:zinc ion binding"/>
    <property type="evidence" value="ECO:0007669"/>
    <property type="project" value="UniProtKB-KW"/>
</dbReference>
<evidence type="ECO:0000313" key="7">
    <source>
        <dbReference type="EMBL" id="PNT73940.1"/>
    </source>
</evidence>
<sequence>MAAAASSSAAASASSSGSGRRNPAATAAGSADAACACPICLEAFKDEAYLDTCLHSFCYKCICQWVKIVASKHEEPLSSVRCPLCKTVNVSIIHAFDGETFQRHYITQDLAKRHLLDAHELISQFYNTKDISDNMSSVQQYWKQRKYLRKNMWLETWLRREIQALTQDENVEAIVHHIHGVIESFMKRQEKPHASKKISLENTREEFKSLLSDAARPFLLGRTSRFVAEVELFLVSQMNIDAYSRVRVKRFKESASHLRREQDALPQDQPLEDHYLYFLSDQIDCVGGNGRTQGLPKYLRTRKTSIQRLDSN</sequence>
<dbReference type="Gene3D" id="3.30.40.10">
    <property type="entry name" value="Zinc/RING finger domain, C3HC4 (zinc finger)"/>
    <property type="match status" value="1"/>
</dbReference>
<dbReference type="InterPro" id="IPR018957">
    <property type="entry name" value="Znf_C3HC4_RING-type"/>
</dbReference>
<keyword evidence="2 4" id="KW-0863">Zinc-finger</keyword>
<feature type="domain" description="RING-type" evidence="6">
    <location>
        <begin position="37"/>
        <end position="86"/>
    </location>
</feature>
<reference evidence="7" key="2">
    <citation type="submission" date="2017-06" db="EMBL/GenBank/DDBJ databases">
        <title>WGS assembly of Brachypodium distachyon.</title>
        <authorList>
            <consortium name="The International Brachypodium Initiative"/>
            <person name="Lucas S."/>
            <person name="Harmon-Smith M."/>
            <person name="Lail K."/>
            <person name="Tice H."/>
            <person name="Grimwood J."/>
            <person name="Bruce D."/>
            <person name="Barry K."/>
            <person name="Shu S."/>
            <person name="Lindquist E."/>
            <person name="Wang M."/>
            <person name="Pitluck S."/>
            <person name="Vogel J.P."/>
            <person name="Garvin D.F."/>
            <person name="Mockler T.C."/>
            <person name="Schmutz J."/>
            <person name="Rokhsar D."/>
            <person name="Bevan M.W."/>
        </authorList>
    </citation>
    <scope>NUCLEOTIDE SEQUENCE</scope>
    <source>
        <strain evidence="7">Bd21</strain>
    </source>
</reference>
<evidence type="ECO:0000256" key="1">
    <source>
        <dbReference type="ARBA" id="ARBA00022723"/>
    </source>
</evidence>
<dbReference type="Proteomes" id="UP000008810">
    <property type="component" value="Chromosome 1"/>
</dbReference>
<evidence type="ECO:0000256" key="3">
    <source>
        <dbReference type="ARBA" id="ARBA00022833"/>
    </source>
</evidence>
<evidence type="ECO:0000256" key="2">
    <source>
        <dbReference type="ARBA" id="ARBA00022771"/>
    </source>
</evidence>
<dbReference type="InterPro" id="IPR001841">
    <property type="entry name" value="Znf_RING"/>
</dbReference>
<dbReference type="PROSITE" id="PS50089">
    <property type="entry name" value="ZF_RING_2"/>
    <property type="match status" value="1"/>
</dbReference>
<evidence type="ECO:0000313" key="8">
    <source>
        <dbReference type="EnsemblPlants" id="PNT73940"/>
    </source>
</evidence>
<reference evidence="7 8" key="1">
    <citation type="journal article" date="2010" name="Nature">
        <title>Genome sequencing and analysis of the model grass Brachypodium distachyon.</title>
        <authorList>
            <consortium name="International Brachypodium Initiative"/>
        </authorList>
    </citation>
    <scope>NUCLEOTIDE SEQUENCE [LARGE SCALE GENOMIC DNA]</scope>
    <source>
        <strain evidence="7 8">Bd21</strain>
    </source>
</reference>
<dbReference type="OrthoDB" id="21204at2759"/>
<dbReference type="PANTHER" id="PTHR47692">
    <property type="entry name" value="RING/U-BOX SUPERFAMILY PROTEIN"/>
    <property type="match status" value="1"/>
</dbReference>
<evidence type="ECO:0000259" key="6">
    <source>
        <dbReference type="PROSITE" id="PS50089"/>
    </source>
</evidence>
<evidence type="ECO:0000256" key="4">
    <source>
        <dbReference type="PROSITE-ProRule" id="PRU00175"/>
    </source>
</evidence>
<name>A0A2K2DI37_BRADI</name>
<feature type="region of interest" description="Disordered" evidence="5">
    <location>
        <begin position="1"/>
        <end position="20"/>
    </location>
</feature>
<evidence type="ECO:0000313" key="9">
    <source>
        <dbReference type="Proteomes" id="UP000008810"/>
    </source>
</evidence>
<dbReference type="AlphaFoldDB" id="A0A2K2DI37"/>
<dbReference type="ExpressionAtlas" id="A0A2K2DI37">
    <property type="expression patterns" value="baseline and differential"/>
</dbReference>
<dbReference type="EnsemblPlants" id="PNT73940">
    <property type="protein sequence ID" value="PNT73940"/>
    <property type="gene ID" value="BRADI_1g04550v3"/>
</dbReference>
<gene>
    <name evidence="8" type="primary">LOC100821650</name>
    <name evidence="7" type="ORF">BRADI_1g04550v3</name>
</gene>
<evidence type="ECO:0000256" key="5">
    <source>
        <dbReference type="SAM" id="MobiDB-lite"/>
    </source>
</evidence>
<dbReference type="InterPro" id="IPR013083">
    <property type="entry name" value="Znf_RING/FYVE/PHD"/>
</dbReference>
<protein>
    <recommendedName>
        <fullName evidence="6">RING-type domain-containing protein</fullName>
    </recommendedName>
</protein>
<keyword evidence="3" id="KW-0862">Zinc</keyword>
<dbReference type="Pfam" id="PF00097">
    <property type="entry name" value="zf-C3HC4"/>
    <property type="match status" value="1"/>
</dbReference>
<dbReference type="InterPro" id="IPR017907">
    <property type="entry name" value="Znf_RING_CS"/>
</dbReference>
<dbReference type="PANTHER" id="PTHR47692:SF2">
    <property type="entry name" value="ZINC FINGER RING-TYPE DOMAIN CONTAINING PROTEIN"/>
    <property type="match status" value="1"/>
</dbReference>
<dbReference type="SUPFAM" id="SSF57850">
    <property type="entry name" value="RING/U-box"/>
    <property type="match status" value="1"/>
</dbReference>
<dbReference type="Gramene" id="PNT73940">
    <property type="protein sequence ID" value="PNT73940"/>
    <property type="gene ID" value="BRADI_1g04550v3"/>
</dbReference>
<dbReference type="PROSITE" id="PS00518">
    <property type="entry name" value="ZF_RING_1"/>
    <property type="match status" value="1"/>
</dbReference>
<dbReference type="SMART" id="SM00184">
    <property type="entry name" value="RING"/>
    <property type="match status" value="1"/>
</dbReference>
<accession>A0A2K2DI37</accession>
<keyword evidence="1" id="KW-0479">Metal-binding</keyword>
<dbReference type="EMBL" id="CM000880">
    <property type="protein sequence ID" value="PNT73940.1"/>
    <property type="molecule type" value="Genomic_DNA"/>
</dbReference>
<organism evidence="7">
    <name type="scientific">Brachypodium distachyon</name>
    <name type="common">Purple false brome</name>
    <name type="synonym">Trachynia distachya</name>
    <dbReference type="NCBI Taxonomy" id="15368"/>
    <lineage>
        <taxon>Eukaryota</taxon>
        <taxon>Viridiplantae</taxon>
        <taxon>Streptophyta</taxon>
        <taxon>Embryophyta</taxon>
        <taxon>Tracheophyta</taxon>
        <taxon>Spermatophyta</taxon>
        <taxon>Magnoliopsida</taxon>
        <taxon>Liliopsida</taxon>
        <taxon>Poales</taxon>
        <taxon>Poaceae</taxon>
        <taxon>BOP clade</taxon>
        <taxon>Pooideae</taxon>
        <taxon>Stipodae</taxon>
        <taxon>Brachypodieae</taxon>
        <taxon>Brachypodium</taxon>
    </lineage>
</organism>